<dbReference type="SUPFAM" id="SSF56112">
    <property type="entry name" value="Protein kinase-like (PK-like)"/>
    <property type="match status" value="1"/>
</dbReference>
<dbReference type="Gene3D" id="3.80.10.10">
    <property type="entry name" value="Ribonuclease Inhibitor"/>
    <property type="match status" value="1"/>
</dbReference>
<feature type="domain" description="Protein kinase" evidence="10">
    <location>
        <begin position="265"/>
        <end position="555"/>
    </location>
</feature>
<dbReference type="AlphaFoldDB" id="A0ABD3B3C9"/>
<dbReference type="Pfam" id="PF13855">
    <property type="entry name" value="LRR_8"/>
    <property type="match status" value="1"/>
</dbReference>
<name>A0ABD3B3C9_9GENT</name>
<dbReference type="PANTHER" id="PTHR45974">
    <property type="entry name" value="RECEPTOR-LIKE PROTEIN 55"/>
    <property type="match status" value="1"/>
</dbReference>
<dbReference type="InterPro" id="IPR001611">
    <property type="entry name" value="Leu-rich_rpt"/>
</dbReference>
<dbReference type="Pfam" id="PF07714">
    <property type="entry name" value="PK_Tyr_Ser-Thr"/>
    <property type="match status" value="1"/>
</dbReference>
<keyword evidence="6 9" id="KW-1133">Transmembrane helix</keyword>
<keyword evidence="12" id="KW-1185">Reference proteome</keyword>
<keyword evidence="3 9" id="KW-0812">Transmembrane</keyword>
<reference evidence="11 12" key="1">
    <citation type="submission" date="2024-11" db="EMBL/GenBank/DDBJ databases">
        <title>A near-complete genome assembly of Cinchona calisaya.</title>
        <authorList>
            <person name="Lian D.C."/>
            <person name="Zhao X.W."/>
            <person name="Wei L."/>
        </authorList>
    </citation>
    <scope>NUCLEOTIDE SEQUENCE [LARGE SCALE GENOMIC DNA]</scope>
    <source>
        <tissue evidence="11">Nenye</tissue>
    </source>
</reference>
<evidence type="ECO:0000256" key="7">
    <source>
        <dbReference type="ARBA" id="ARBA00023136"/>
    </source>
</evidence>
<dbReference type="InterPro" id="IPR001245">
    <property type="entry name" value="Ser-Thr/Tyr_kinase_cat_dom"/>
</dbReference>
<dbReference type="Gene3D" id="1.10.510.10">
    <property type="entry name" value="Transferase(Phosphotransferase) domain 1"/>
    <property type="match status" value="2"/>
</dbReference>
<dbReference type="PROSITE" id="PS50011">
    <property type="entry name" value="PROTEIN_KINASE_DOM"/>
    <property type="match status" value="1"/>
</dbReference>
<evidence type="ECO:0000256" key="1">
    <source>
        <dbReference type="ARBA" id="ARBA00004370"/>
    </source>
</evidence>
<dbReference type="InterPro" id="IPR000719">
    <property type="entry name" value="Prot_kinase_dom"/>
</dbReference>
<evidence type="ECO:0000313" key="12">
    <source>
        <dbReference type="Proteomes" id="UP001630127"/>
    </source>
</evidence>
<evidence type="ECO:0000256" key="8">
    <source>
        <dbReference type="ARBA" id="ARBA00023180"/>
    </source>
</evidence>
<feature type="transmembrane region" description="Helical" evidence="9">
    <location>
        <begin position="214"/>
        <end position="235"/>
    </location>
</feature>
<evidence type="ECO:0000256" key="4">
    <source>
        <dbReference type="ARBA" id="ARBA00022729"/>
    </source>
</evidence>
<feature type="transmembrane region" description="Helical" evidence="9">
    <location>
        <begin position="6"/>
        <end position="29"/>
    </location>
</feature>
<evidence type="ECO:0000256" key="2">
    <source>
        <dbReference type="ARBA" id="ARBA00022614"/>
    </source>
</evidence>
<dbReference type="GO" id="GO:0016020">
    <property type="term" value="C:membrane"/>
    <property type="evidence" value="ECO:0007669"/>
    <property type="project" value="UniProtKB-SubCell"/>
</dbReference>
<comment type="subcellular location">
    <subcellularLocation>
        <location evidence="1">Membrane</location>
    </subcellularLocation>
</comment>
<dbReference type="SUPFAM" id="SSF52058">
    <property type="entry name" value="L domain-like"/>
    <property type="match status" value="1"/>
</dbReference>
<dbReference type="Gene3D" id="3.30.200.20">
    <property type="entry name" value="Phosphorylase Kinase, domain 1"/>
    <property type="match status" value="1"/>
</dbReference>
<dbReference type="InterPro" id="IPR032675">
    <property type="entry name" value="LRR_dom_sf"/>
</dbReference>
<evidence type="ECO:0000259" key="10">
    <source>
        <dbReference type="PROSITE" id="PS50011"/>
    </source>
</evidence>
<keyword evidence="5" id="KW-0677">Repeat</keyword>
<keyword evidence="4" id="KW-0732">Signal</keyword>
<dbReference type="SMART" id="SM00220">
    <property type="entry name" value="S_TKc"/>
    <property type="match status" value="1"/>
</dbReference>
<evidence type="ECO:0000256" key="6">
    <source>
        <dbReference type="ARBA" id="ARBA00022989"/>
    </source>
</evidence>
<sequence>MGSISATLLPFFFTVLMNSFSLIISPSVIEDLNNLKPPPDFNVTITNNCINNPLLRYCNSTPFDLQEIFKSTIVASHLCNISKNPNCVESFPKINLHHKPKLAPLYLSFTFFWKYCPLTITSIDLSNNSLKGNFPSDIFYCSQIHHLDLSHNRLVGDVPIENFSSLTNLTFLNLSYNHFSETGNLGLEFFKRFNSTCFIHSGIFPNHIEFRFKVLLLLVVIPVFVLVVVFCLGWLCSSRPDFLPRCLRRRYKFTPSVLKAATNNFSKKKLVGKSNSVNVFCGILRDRTEVRIEVYNDSLLVEDRVKFVEGCEILAQLSHKNLVRVLGWCDNRRLRAIISEWIDGEDVETWLGNCGPSWKRRMKVMVGILHGIIYLHEEWPQVDCDLKTKNILLNENGEPLISKFKFNYDDNVSKKVHKFGMFILEMVSNMRPMKDFDGAEAGFLHWIRLHYPDNLQKLIDERMKKKELVIDQAKEVIELGLLCTDLSGAHEQPSWDQISYVLSKNSCIVLASSDHRRHHHVDGRRKPKLIQIDETHDEIEMAPHTSTDHRRYLTV</sequence>
<dbReference type="InterPro" id="IPR011009">
    <property type="entry name" value="Kinase-like_dom_sf"/>
</dbReference>
<keyword evidence="2" id="KW-0433">Leucine-rich repeat</keyword>
<accession>A0ABD3B3C9</accession>
<comment type="caution">
    <text evidence="11">The sequence shown here is derived from an EMBL/GenBank/DDBJ whole genome shotgun (WGS) entry which is preliminary data.</text>
</comment>
<organism evidence="11 12">
    <name type="scientific">Cinchona calisaya</name>
    <dbReference type="NCBI Taxonomy" id="153742"/>
    <lineage>
        <taxon>Eukaryota</taxon>
        <taxon>Viridiplantae</taxon>
        <taxon>Streptophyta</taxon>
        <taxon>Embryophyta</taxon>
        <taxon>Tracheophyta</taxon>
        <taxon>Spermatophyta</taxon>
        <taxon>Magnoliopsida</taxon>
        <taxon>eudicotyledons</taxon>
        <taxon>Gunneridae</taxon>
        <taxon>Pentapetalae</taxon>
        <taxon>asterids</taxon>
        <taxon>lamiids</taxon>
        <taxon>Gentianales</taxon>
        <taxon>Rubiaceae</taxon>
        <taxon>Cinchonoideae</taxon>
        <taxon>Cinchoneae</taxon>
        <taxon>Cinchona</taxon>
    </lineage>
</organism>
<proteinExistence type="predicted"/>
<gene>
    <name evidence="11" type="ORF">ACH5RR_001327</name>
</gene>
<dbReference type="EMBL" id="JBJUIK010000001">
    <property type="protein sequence ID" value="KAL3537961.1"/>
    <property type="molecule type" value="Genomic_DNA"/>
</dbReference>
<protein>
    <recommendedName>
        <fullName evidence="10">Protein kinase domain-containing protein</fullName>
    </recommendedName>
</protein>
<keyword evidence="7 9" id="KW-0472">Membrane</keyword>
<evidence type="ECO:0000256" key="5">
    <source>
        <dbReference type="ARBA" id="ARBA00022737"/>
    </source>
</evidence>
<dbReference type="Proteomes" id="UP001630127">
    <property type="component" value="Unassembled WGS sequence"/>
</dbReference>
<evidence type="ECO:0000256" key="9">
    <source>
        <dbReference type="SAM" id="Phobius"/>
    </source>
</evidence>
<evidence type="ECO:0000313" key="11">
    <source>
        <dbReference type="EMBL" id="KAL3537961.1"/>
    </source>
</evidence>
<evidence type="ECO:0000256" key="3">
    <source>
        <dbReference type="ARBA" id="ARBA00022692"/>
    </source>
</evidence>
<keyword evidence="8" id="KW-0325">Glycoprotein</keyword>
<dbReference type="PANTHER" id="PTHR45974:SF266">
    <property type="entry name" value="LEUCINE-RICH REPEAT RECEPTOR PROTEIN KINASE HPCA1"/>
    <property type="match status" value="1"/>
</dbReference>